<dbReference type="OrthoDB" id="3540498at2759"/>
<reference evidence="2 3" key="1">
    <citation type="journal article" date="2013" name="BMC Genomics">
        <title>Genomics-driven discovery of the pneumocandin biosynthetic gene cluster in the fungus Glarea lozoyensis.</title>
        <authorList>
            <person name="Chen L."/>
            <person name="Yue Q."/>
            <person name="Zhang X."/>
            <person name="Xiang M."/>
            <person name="Wang C."/>
            <person name="Li S."/>
            <person name="Che Y."/>
            <person name="Ortiz-Lopez F.J."/>
            <person name="Bills G.F."/>
            <person name="Liu X."/>
            <person name="An Z."/>
        </authorList>
    </citation>
    <scope>NUCLEOTIDE SEQUENCE [LARGE SCALE GENOMIC DNA]</scope>
    <source>
        <strain evidence="3">ATCC 20868 / MF5171</strain>
    </source>
</reference>
<proteinExistence type="predicted"/>
<feature type="region of interest" description="Disordered" evidence="1">
    <location>
        <begin position="1"/>
        <end position="39"/>
    </location>
</feature>
<feature type="region of interest" description="Disordered" evidence="1">
    <location>
        <begin position="171"/>
        <end position="217"/>
    </location>
</feature>
<protein>
    <submittedName>
        <fullName evidence="2">Uncharacterized protein</fullName>
    </submittedName>
</protein>
<dbReference type="HOGENOM" id="CLU_1272409_0_0_1"/>
<dbReference type="Proteomes" id="UP000016922">
    <property type="component" value="Unassembled WGS sequence"/>
</dbReference>
<dbReference type="RefSeq" id="XP_008082049.1">
    <property type="nucleotide sequence ID" value="XM_008083858.1"/>
</dbReference>
<evidence type="ECO:0000313" key="3">
    <source>
        <dbReference type="Proteomes" id="UP000016922"/>
    </source>
</evidence>
<dbReference type="KEGG" id="glz:GLAREA_03605"/>
<dbReference type="GeneID" id="19462660"/>
<sequence>MTSGAPPKMEKVVEEPNSPTPFPPFNQPTSALSPPLQPDFTGNLVKENRTRTIYIQTKDLDPAGEVTALRKSITITQDPNQCGDNDASDSPFLTPITPSESGRLLQFATAHYKSLSSAELSAQAMGADEFVKVAERLKTEEPPMTLEQVRQRRASIKEDRKKSIEFIRSRTNSRAAAMGHPNIDGEVFRSRANSRATVSGRPPLGERNDSYRSDRND</sequence>
<evidence type="ECO:0000313" key="2">
    <source>
        <dbReference type="EMBL" id="EPE30638.1"/>
    </source>
</evidence>
<evidence type="ECO:0000256" key="1">
    <source>
        <dbReference type="SAM" id="MobiDB-lite"/>
    </source>
</evidence>
<name>S3DW70_GLAL2</name>
<keyword evidence="3" id="KW-1185">Reference proteome</keyword>
<dbReference type="AlphaFoldDB" id="S3DW70"/>
<dbReference type="EMBL" id="KE145363">
    <property type="protein sequence ID" value="EPE30638.1"/>
    <property type="molecule type" value="Genomic_DNA"/>
</dbReference>
<feature type="compositionally biased region" description="Basic and acidic residues" evidence="1">
    <location>
        <begin position="204"/>
        <end position="217"/>
    </location>
</feature>
<accession>S3DW70</accession>
<gene>
    <name evidence="2" type="ORF">GLAREA_03605</name>
</gene>
<organism evidence="2 3">
    <name type="scientific">Glarea lozoyensis (strain ATCC 20868 / MF5171)</name>
    <dbReference type="NCBI Taxonomy" id="1116229"/>
    <lineage>
        <taxon>Eukaryota</taxon>
        <taxon>Fungi</taxon>
        <taxon>Dikarya</taxon>
        <taxon>Ascomycota</taxon>
        <taxon>Pezizomycotina</taxon>
        <taxon>Leotiomycetes</taxon>
        <taxon>Helotiales</taxon>
        <taxon>Helotiaceae</taxon>
        <taxon>Glarea</taxon>
    </lineage>
</organism>